<name>A0A1B6PTF4_SORBI</name>
<reference evidence="2 3" key="1">
    <citation type="journal article" date="2009" name="Nature">
        <title>The Sorghum bicolor genome and the diversification of grasses.</title>
        <authorList>
            <person name="Paterson A.H."/>
            <person name="Bowers J.E."/>
            <person name="Bruggmann R."/>
            <person name="Dubchak I."/>
            <person name="Grimwood J."/>
            <person name="Gundlach H."/>
            <person name="Haberer G."/>
            <person name="Hellsten U."/>
            <person name="Mitros T."/>
            <person name="Poliakov A."/>
            <person name="Schmutz J."/>
            <person name="Spannagl M."/>
            <person name="Tang H."/>
            <person name="Wang X."/>
            <person name="Wicker T."/>
            <person name="Bharti A.K."/>
            <person name="Chapman J."/>
            <person name="Feltus F.A."/>
            <person name="Gowik U."/>
            <person name="Grigoriev I.V."/>
            <person name="Lyons E."/>
            <person name="Maher C.A."/>
            <person name="Martis M."/>
            <person name="Narechania A."/>
            <person name="Otillar R.P."/>
            <person name="Penning B.W."/>
            <person name="Salamov A.A."/>
            <person name="Wang Y."/>
            <person name="Zhang L."/>
            <person name="Carpita N.C."/>
            <person name="Freeling M."/>
            <person name="Gingle A.R."/>
            <person name="Hash C.T."/>
            <person name="Keller B."/>
            <person name="Klein P."/>
            <person name="Kresovich S."/>
            <person name="McCann M.C."/>
            <person name="Ming R."/>
            <person name="Peterson D.G."/>
            <person name="Mehboob-ur-Rahman"/>
            <person name="Ware D."/>
            <person name="Westhoff P."/>
            <person name="Mayer K.F."/>
            <person name="Messing J."/>
            <person name="Rokhsar D.S."/>
        </authorList>
    </citation>
    <scope>NUCLEOTIDE SEQUENCE [LARGE SCALE GENOMIC DNA]</scope>
    <source>
        <strain evidence="3">cv. BTx623</strain>
    </source>
</reference>
<keyword evidence="3" id="KW-1185">Reference proteome</keyword>
<protein>
    <submittedName>
        <fullName evidence="2">Uncharacterized protein</fullName>
    </submittedName>
</protein>
<evidence type="ECO:0000313" key="3">
    <source>
        <dbReference type="Proteomes" id="UP000000768"/>
    </source>
</evidence>
<gene>
    <name evidence="2" type="ORF">SORBI_3005G189300</name>
</gene>
<reference evidence="3" key="2">
    <citation type="journal article" date="2018" name="Plant J.">
        <title>The Sorghum bicolor reference genome: improved assembly, gene annotations, a transcriptome atlas, and signatures of genome organization.</title>
        <authorList>
            <person name="McCormick R.F."/>
            <person name="Truong S.K."/>
            <person name="Sreedasyam A."/>
            <person name="Jenkins J."/>
            <person name="Shu S."/>
            <person name="Sims D."/>
            <person name="Kennedy M."/>
            <person name="Amirebrahimi M."/>
            <person name="Weers B.D."/>
            <person name="McKinley B."/>
            <person name="Mattison A."/>
            <person name="Morishige D.T."/>
            <person name="Grimwood J."/>
            <person name="Schmutz J."/>
            <person name="Mullet J.E."/>
        </authorList>
    </citation>
    <scope>NUCLEOTIDE SEQUENCE [LARGE SCALE GENOMIC DNA]</scope>
    <source>
        <strain evidence="3">cv. BTx623</strain>
    </source>
</reference>
<organism evidence="2 3">
    <name type="scientific">Sorghum bicolor</name>
    <name type="common">Sorghum</name>
    <name type="synonym">Sorghum vulgare</name>
    <dbReference type="NCBI Taxonomy" id="4558"/>
    <lineage>
        <taxon>Eukaryota</taxon>
        <taxon>Viridiplantae</taxon>
        <taxon>Streptophyta</taxon>
        <taxon>Embryophyta</taxon>
        <taxon>Tracheophyta</taxon>
        <taxon>Spermatophyta</taxon>
        <taxon>Magnoliopsida</taxon>
        <taxon>Liliopsida</taxon>
        <taxon>Poales</taxon>
        <taxon>Poaceae</taxon>
        <taxon>PACMAD clade</taxon>
        <taxon>Panicoideae</taxon>
        <taxon>Andropogonodae</taxon>
        <taxon>Andropogoneae</taxon>
        <taxon>Sorghinae</taxon>
        <taxon>Sorghum</taxon>
    </lineage>
</organism>
<dbReference type="Proteomes" id="UP000000768">
    <property type="component" value="Chromosome 5"/>
</dbReference>
<dbReference type="AlphaFoldDB" id="A0A1B6PTF4"/>
<accession>A0A1B6PTF4</accession>
<feature type="region of interest" description="Disordered" evidence="1">
    <location>
        <begin position="1"/>
        <end position="20"/>
    </location>
</feature>
<dbReference type="Gramene" id="KXG28955">
    <property type="protein sequence ID" value="KXG28955"/>
    <property type="gene ID" value="SORBI_3005G189300"/>
</dbReference>
<proteinExistence type="predicted"/>
<dbReference type="InParanoid" id="A0A1B6PTF4"/>
<dbReference type="EMBL" id="CM000764">
    <property type="protein sequence ID" value="KXG28955.1"/>
    <property type="molecule type" value="Genomic_DNA"/>
</dbReference>
<evidence type="ECO:0000313" key="2">
    <source>
        <dbReference type="EMBL" id="KXG28955.1"/>
    </source>
</evidence>
<evidence type="ECO:0000256" key="1">
    <source>
        <dbReference type="SAM" id="MobiDB-lite"/>
    </source>
</evidence>
<sequence>MMHGGKRQHPTTGERLPIPPSPFYLPITQGQIEPGCCDSHWQVQRFRQESFNSDWIWQQRGPVPFLRCHSRR</sequence>